<dbReference type="Proteomes" id="UP000836841">
    <property type="component" value="Chromosome 4"/>
</dbReference>
<feature type="non-terminal residue" evidence="1">
    <location>
        <position position="1"/>
    </location>
</feature>
<reference evidence="1 2" key="1">
    <citation type="submission" date="2022-03" db="EMBL/GenBank/DDBJ databases">
        <authorList>
            <person name="Nunn A."/>
            <person name="Chopra R."/>
            <person name="Nunn A."/>
            <person name="Contreras Garrido A."/>
        </authorList>
    </citation>
    <scope>NUCLEOTIDE SEQUENCE [LARGE SCALE GENOMIC DNA]</scope>
</reference>
<sequence length="123" mass="13954">ETGTEPNRGELFVASRTRSDESFVCDEARLYGDNLKQVMTENIQSKAHDAFEQVFGPEKPGRVQCEGRDPTPSKYFSNKECTSSTAEMIHIKKQEHFQAIAKDKNTKLKTNLYQSSSINSDQF</sequence>
<organism evidence="1 2">
    <name type="scientific">Thlaspi arvense</name>
    <name type="common">Field penny-cress</name>
    <dbReference type="NCBI Taxonomy" id="13288"/>
    <lineage>
        <taxon>Eukaryota</taxon>
        <taxon>Viridiplantae</taxon>
        <taxon>Streptophyta</taxon>
        <taxon>Embryophyta</taxon>
        <taxon>Tracheophyta</taxon>
        <taxon>Spermatophyta</taxon>
        <taxon>Magnoliopsida</taxon>
        <taxon>eudicotyledons</taxon>
        <taxon>Gunneridae</taxon>
        <taxon>Pentapetalae</taxon>
        <taxon>rosids</taxon>
        <taxon>malvids</taxon>
        <taxon>Brassicales</taxon>
        <taxon>Brassicaceae</taxon>
        <taxon>Thlaspideae</taxon>
        <taxon>Thlaspi</taxon>
    </lineage>
</organism>
<feature type="non-terminal residue" evidence="1">
    <location>
        <position position="123"/>
    </location>
</feature>
<dbReference type="AlphaFoldDB" id="A0AAU9SCI1"/>
<evidence type="ECO:0000313" key="1">
    <source>
        <dbReference type="EMBL" id="CAH2061445.1"/>
    </source>
</evidence>
<proteinExistence type="predicted"/>
<dbReference type="Pfam" id="PF03004">
    <property type="entry name" value="Transposase_24"/>
    <property type="match status" value="1"/>
</dbReference>
<keyword evidence="2" id="KW-1185">Reference proteome</keyword>
<evidence type="ECO:0000313" key="2">
    <source>
        <dbReference type="Proteomes" id="UP000836841"/>
    </source>
</evidence>
<name>A0AAU9SCI1_THLAR</name>
<protein>
    <submittedName>
        <fullName evidence="1">Uncharacterized protein</fullName>
    </submittedName>
</protein>
<accession>A0AAU9SCI1</accession>
<dbReference type="InterPro" id="IPR004252">
    <property type="entry name" value="Probable_transposase_24"/>
</dbReference>
<gene>
    <name evidence="1" type="ORF">TAV2_LOCUS12429</name>
</gene>
<dbReference type="EMBL" id="OU466860">
    <property type="protein sequence ID" value="CAH2061445.1"/>
    <property type="molecule type" value="Genomic_DNA"/>
</dbReference>